<dbReference type="CDD" id="cd01612">
    <property type="entry name" value="Ubl_ATG12"/>
    <property type="match status" value="1"/>
</dbReference>
<dbReference type="GO" id="GO:0097352">
    <property type="term" value="P:autophagosome maturation"/>
    <property type="evidence" value="ECO:0007669"/>
    <property type="project" value="TreeGrafter"/>
</dbReference>
<dbReference type="GO" id="GO:0019776">
    <property type="term" value="F:Atg8-family ligase activity"/>
    <property type="evidence" value="ECO:0007669"/>
    <property type="project" value="TreeGrafter"/>
</dbReference>
<keyword evidence="4 10" id="KW-0813">Transport</keyword>
<evidence type="ECO:0000256" key="9">
    <source>
        <dbReference type="ARBA" id="ARBA00023136"/>
    </source>
</evidence>
<dbReference type="InterPro" id="IPR007242">
    <property type="entry name" value="Atg12"/>
</dbReference>
<evidence type="ECO:0000256" key="2">
    <source>
        <dbReference type="ARBA" id="ARBA00007778"/>
    </source>
</evidence>
<name>A0A2S7YJL4_BEABA</name>
<dbReference type="PANTHER" id="PTHR13385">
    <property type="entry name" value="AUTOPHAGY PROTEIN 12"/>
    <property type="match status" value="1"/>
</dbReference>
<evidence type="ECO:0000256" key="10">
    <source>
        <dbReference type="RuleBase" id="RU361201"/>
    </source>
</evidence>
<organism evidence="12 13">
    <name type="scientific">Beauveria bassiana</name>
    <name type="common">White muscardine disease fungus</name>
    <name type="synonym">Tritirachium shiotae</name>
    <dbReference type="NCBI Taxonomy" id="176275"/>
    <lineage>
        <taxon>Eukaryota</taxon>
        <taxon>Fungi</taxon>
        <taxon>Dikarya</taxon>
        <taxon>Ascomycota</taxon>
        <taxon>Pezizomycotina</taxon>
        <taxon>Sordariomycetes</taxon>
        <taxon>Hypocreomycetidae</taxon>
        <taxon>Hypocreales</taxon>
        <taxon>Cordycipitaceae</taxon>
        <taxon>Beauveria</taxon>
    </lineage>
</organism>
<evidence type="ECO:0000256" key="6">
    <source>
        <dbReference type="ARBA" id="ARBA00022786"/>
    </source>
</evidence>
<dbReference type="AlphaFoldDB" id="A0A2S7YJL4"/>
<dbReference type="InterPro" id="IPR029071">
    <property type="entry name" value="Ubiquitin-like_domsf"/>
</dbReference>
<keyword evidence="5 10" id="KW-1017">Isopeptide bond</keyword>
<proteinExistence type="inferred from homology"/>
<dbReference type="GO" id="GO:0034727">
    <property type="term" value="P:piecemeal microautophagy of the nucleus"/>
    <property type="evidence" value="ECO:0007669"/>
    <property type="project" value="TreeGrafter"/>
</dbReference>
<dbReference type="EMBL" id="JRHA01000006">
    <property type="protein sequence ID" value="PQK16297.1"/>
    <property type="molecule type" value="Genomic_DNA"/>
</dbReference>
<dbReference type="SUPFAM" id="SSF54236">
    <property type="entry name" value="Ubiquitin-like"/>
    <property type="match status" value="1"/>
</dbReference>
<dbReference type="GO" id="GO:0000045">
    <property type="term" value="P:autophagosome assembly"/>
    <property type="evidence" value="ECO:0007669"/>
    <property type="project" value="InterPro"/>
</dbReference>
<keyword evidence="9 10" id="KW-0472">Membrane</keyword>
<comment type="function">
    <text evidence="10">Ubiquitin-like protein involved in cytoplasm to vacuole transport (Cvt), autophagy vesicles formation, mitophagy, and nucleophagy.</text>
</comment>
<reference evidence="12 13" key="1">
    <citation type="submission" date="2016-07" db="EMBL/GenBank/DDBJ databases">
        <title>Comparative genomics of the entomopathogenic fungus Beauveria bassiana.</title>
        <authorList>
            <person name="Valero Jimenez C.A."/>
            <person name="Zwaan B.J."/>
            <person name="Van Kan J.A."/>
            <person name="Takken W."/>
            <person name="Debets A.J."/>
            <person name="Schoustra S.E."/>
            <person name="Koenraadt C.J."/>
        </authorList>
    </citation>
    <scope>NUCLEOTIDE SEQUENCE [LARGE SCALE GENOMIC DNA]</scope>
    <source>
        <strain evidence="12 13">ARSEF 8028</strain>
    </source>
</reference>
<dbReference type="GO" id="GO:0000421">
    <property type="term" value="C:autophagosome membrane"/>
    <property type="evidence" value="ECO:0007669"/>
    <property type="project" value="TreeGrafter"/>
</dbReference>
<keyword evidence="7 10" id="KW-0653">Protein transport</keyword>
<keyword evidence="8 10" id="KW-0072">Autophagy</keyword>
<evidence type="ECO:0000256" key="3">
    <source>
        <dbReference type="ARBA" id="ARBA00015875"/>
    </source>
</evidence>
<evidence type="ECO:0000313" key="13">
    <source>
        <dbReference type="Proteomes" id="UP000237441"/>
    </source>
</evidence>
<evidence type="ECO:0000256" key="1">
    <source>
        <dbReference type="ARBA" id="ARBA00004623"/>
    </source>
</evidence>
<protein>
    <recommendedName>
        <fullName evidence="3 10">Ubiquitin-like protein ATG12</fullName>
    </recommendedName>
</protein>
<dbReference type="FunFam" id="3.10.20.90:FF:000148">
    <property type="entry name" value="Ubiquitin-like protein ATG12"/>
    <property type="match status" value="1"/>
</dbReference>
<dbReference type="GO" id="GO:0015031">
    <property type="term" value="P:protein transport"/>
    <property type="evidence" value="ECO:0007669"/>
    <property type="project" value="UniProtKB-KW"/>
</dbReference>
<evidence type="ECO:0000256" key="5">
    <source>
        <dbReference type="ARBA" id="ARBA00022499"/>
    </source>
</evidence>
<dbReference type="Proteomes" id="UP000237441">
    <property type="component" value="Unassembled WGS sequence"/>
</dbReference>
<feature type="region of interest" description="Disordered" evidence="11">
    <location>
        <begin position="1"/>
        <end position="60"/>
    </location>
</feature>
<dbReference type="GO" id="GO:0000422">
    <property type="term" value="P:autophagy of mitochondrion"/>
    <property type="evidence" value="ECO:0007669"/>
    <property type="project" value="TreeGrafter"/>
</dbReference>
<dbReference type="GO" id="GO:0034045">
    <property type="term" value="C:phagophore assembly site membrane"/>
    <property type="evidence" value="ECO:0007669"/>
    <property type="project" value="UniProtKB-SubCell"/>
</dbReference>
<sequence length="183" mass="19226">MASRAPTAPRQAAAATTTSGTSSSPASSDSKGNSNSNNNNKEDDEVAGAEEEEDEEADTDIPLTMAASVVLADLPSSAATALERTAAATGPQPAAKVVVRFKPVGAAPRLAQDVCKISATRRFEEVVRYLRRKLRCAETDSVFLYVNSAFAPSLDEVVGNLHQCFKSGQDQLVVAYSMTPAFG</sequence>
<evidence type="ECO:0000313" key="12">
    <source>
        <dbReference type="EMBL" id="PQK16297.1"/>
    </source>
</evidence>
<evidence type="ECO:0000256" key="11">
    <source>
        <dbReference type="SAM" id="MobiDB-lite"/>
    </source>
</evidence>
<dbReference type="GO" id="GO:0061723">
    <property type="term" value="P:glycophagy"/>
    <property type="evidence" value="ECO:0007669"/>
    <property type="project" value="TreeGrafter"/>
</dbReference>
<dbReference type="OrthoDB" id="10003551at2759"/>
<feature type="compositionally biased region" description="Low complexity" evidence="11">
    <location>
        <begin position="1"/>
        <end position="39"/>
    </location>
</feature>
<gene>
    <name evidence="12" type="ORF">BB8028_0006g06180</name>
</gene>
<dbReference type="PANTHER" id="PTHR13385:SF0">
    <property type="entry name" value="UBIQUITIN-LIKE PROTEIN ATG12"/>
    <property type="match status" value="1"/>
</dbReference>
<comment type="caution">
    <text evidence="12">The sequence shown here is derived from an EMBL/GenBank/DDBJ whole genome shotgun (WGS) entry which is preliminary data.</text>
</comment>
<dbReference type="Pfam" id="PF04110">
    <property type="entry name" value="APG12"/>
    <property type="match status" value="1"/>
</dbReference>
<comment type="similarity">
    <text evidence="2 10">Belongs to the ATG12 family.</text>
</comment>
<dbReference type="Gene3D" id="3.10.20.90">
    <property type="entry name" value="Phosphatidylinositol 3-kinase Catalytic Subunit, Chain A, domain 1"/>
    <property type="match status" value="1"/>
</dbReference>
<feature type="compositionally biased region" description="Acidic residues" evidence="11">
    <location>
        <begin position="42"/>
        <end position="59"/>
    </location>
</feature>
<accession>A0A2S7YJL4</accession>
<comment type="subunit">
    <text evidence="10">Forms a conjugate with ATG5.</text>
</comment>
<comment type="subcellular location">
    <subcellularLocation>
        <location evidence="1 10">Preautophagosomal structure membrane</location>
        <topology evidence="1 10">Peripheral membrane protein</topology>
    </subcellularLocation>
</comment>
<evidence type="ECO:0000256" key="7">
    <source>
        <dbReference type="ARBA" id="ARBA00022927"/>
    </source>
</evidence>
<dbReference type="GO" id="GO:0034274">
    <property type="term" value="C:Atg12-Atg5-Atg16 complex"/>
    <property type="evidence" value="ECO:0007669"/>
    <property type="project" value="TreeGrafter"/>
</dbReference>
<evidence type="ECO:0000256" key="8">
    <source>
        <dbReference type="ARBA" id="ARBA00023006"/>
    </source>
</evidence>
<evidence type="ECO:0000256" key="4">
    <source>
        <dbReference type="ARBA" id="ARBA00022448"/>
    </source>
</evidence>
<keyword evidence="6 10" id="KW-0833">Ubl conjugation pathway</keyword>